<dbReference type="CDD" id="cd12797">
    <property type="entry name" value="M23_peptidase"/>
    <property type="match status" value="1"/>
</dbReference>
<feature type="domain" description="M23ase beta-sheet core" evidence="2">
    <location>
        <begin position="195"/>
        <end position="300"/>
    </location>
</feature>
<feature type="transmembrane region" description="Helical" evidence="1">
    <location>
        <begin position="86"/>
        <end position="104"/>
    </location>
</feature>
<evidence type="ECO:0000313" key="3">
    <source>
        <dbReference type="EMBL" id="WNZ22749.1"/>
    </source>
</evidence>
<name>A0AA96WCS7_9CYAN</name>
<dbReference type="InterPro" id="IPR016047">
    <property type="entry name" value="M23ase_b-sheet_dom"/>
</dbReference>
<dbReference type="SUPFAM" id="SSF51261">
    <property type="entry name" value="Duplicated hybrid motif"/>
    <property type="match status" value="1"/>
</dbReference>
<protein>
    <submittedName>
        <fullName evidence="3">M23 family metallopeptidase</fullName>
    </submittedName>
</protein>
<organism evidence="3">
    <name type="scientific">Leptolyngbya sp. NK1-12</name>
    <dbReference type="NCBI Taxonomy" id="2547451"/>
    <lineage>
        <taxon>Bacteria</taxon>
        <taxon>Bacillati</taxon>
        <taxon>Cyanobacteriota</taxon>
        <taxon>Cyanophyceae</taxon>
        <taxon>Leptolyngbyales</taxon>
        <taxon>Leptolyngbyaceae</taxon>
        <taxon>Leptolyngbya group</taxon>
        <taxon>Leptolyngbya</taxon>
    </lineage>
</organism>
<accession>A0AA96WCS7</accession>
<proteinExistence type="predicted"/>
<sequence length="324" mass="35220">MLAAIILLQLLLPLLLIGWIAIVPPQSLLGFWMQAIATALGLLALARTGLWIFPPWWTPYLYGLLFVAALIVGLRRYKSRRLVPSAWLAWIAIIGFVAFGIYAANEAAQSLAGRFQPEETAVELAFPLLNGNYLIVNGGSDIRLNAHLKLLNPTIPRFRAYRGNSYGLDIVKIDRFGLRAQGIVPRDPGAYHIYGEPVVAPCSGKLVTVIDGLPDMSVPEVDRSNLAGNHLILRCDNLKTSNGGTGNVDVVLAHFRPNSLTVQSGAQVKVGDRLGEVGNSGVSNEPHLHIHAQQPGSATAPMSGNPLPIRFDGRFLIRNDRVSY</sequence>
<dbReference type="AlphaFoldDB" id="A0AA96WCS7"/>
<keyword evidence="1" id="KW-0812">Transmembrane</keyword>
<evidence type="ECO:0000256" key="1">
    <source>
        <dbReference type="SAM" id="Phobius"/>
    </source>
</evidence>
<dbReference type="Pfam" id="PF01551">
    <property type="entry name" value="Peptidase_M23"/>
    <property type="match status" value="1"/>
</dbReference>
<dbReference type="EMBL" id="CP053586">
    <property type="protein sequence ID" value="WNZ22749.1"/>
    <property type="molecule type" value="Genomic_DNA"/>
</dbReference>
<keyword evidence="1" id="KW-0472">Membrane</keyword>
<reference evidence="3" key="1">
    <citation type="submission" date="2020-05" db="EMBL/GenBank/DDBJ databases">
        <authorList>
            <person name="Zhu T."/>
            <person name="Keshari N."/>
            <person name="Lu X."/>
        </authorList>
    </citation>
    <scope>NUCLEOTIDE SEQUENCE</scope>
    <source>
        <strain evidence="3">NK1-12</strain>
    </source>
</reference>
<dbReference type="Gene3D" id="2.70.70.10">
    <property type="entry name" value="Glucose Permease (Domain IIA)"/>
    <property type="match status" value="1"/>
</dbReference>
<keyword evidence="1" id="KW-1133">Transmembrane helix</keyword>
<evidence type="ECO:0000259" key="2">
    <source>
        <dbReference type="Pfam" id="PF01551"/>
    </source>
</evidence>
<gene>
    <name evidence="3" type="ORF">HJG54_07705</name>
</gene>
<dbReference type="RefSeq" id="WP_316434284.1">
    <property type="nucleotide sequence ID" value="NZ_CP053586.1"/>
</dbReference>
<dbReference type="InterPro" id="IPR011055">
    <property type="entry name" value="Dup_hybrid_motif"/>
</dbReference>
<feature type="transmembrane region" description="Helical" evidence="1">
    <location>
        <begin position="57"/>
        <end position="74"/>
    </location>
</feature>